<dbReference type="REBASE" id="194074">
    <property type="entry name" value="M.LlaN42ORF74P"/>
</dbReference>
<evidence type="ECO:0000256" key="2">
    <source>
        <dbReference type="ARBA" id="ARBA00022603"/>
    </source>
</evidence>
<dbReference type="Gene3D" id="3.40.50.150">
    <property type="entry name" value="Vaccinia Virus protein VP39"/>
    <property type="match status" value="1"/>
</dbReference>
<dbReference type="EC" id="2.1.1.72" evidence="1"/>
<evidence type="ECO:0000256" key="1">
    <source>
        <dbReference type="ARBA" id="ARBA00011900"/>
    </source>
</evidence>
<dbReference type="InterPro" id="IPR050953">
    <property type="entry name" value="N4_N6_ade-DNA_methylase"/>
</dbReference>
<dbReference type="RefSeq" id="WP_041168683.1">
    <property type="nucleotide sequence ID" value="NZ_JABRBQ010000004.1"/>
</dbReference>
<keyword evidence="4" id="KW-0680">Restriction system</keyword>
<accession>A0A0V8EY56</accession>
<evidence type="ECO:0000313" key="7">
    <source>
        <dbReference type="EMBL" id="KSU30282.1"/>
    </source>
</evidence>
<evidence type="ECO:0000256" key="3">
    <source>
        <dbReference type="ARBA" id="ARBA00022679"/>
    </source>
</evidence>
<gene>
    <name evidence="7" type="ORF">N42_0074</name>
</gene>
<proteinExistence type="predicted"/>
<evidence type="ECO:0000256" key="4">
    <source>
        <dbReference type="ARBA" id="ARBA00022747"/>
    </source>
</evidence>
<dbReference type="InterPro" id="IPR029063">
    <property type="entry name" value="SAM-dependent_MTases_sf"/>
</dbReference>
<sequence>MPEKLIKSKERVQKHGEVFTPNWMVQKMLDVEGVREACEDIYATFLEPSAGDGNFLTAILERKLKAVINQFSKSSWKTKSLFALASIYGIEFLEDNLELARSRMIIYYLEWFEQTFDERLSVKNEIYKSANYIIKKNIVRGNTLTKRHPDLETPIVFTEWNRVEGSKSDVEVIEFQFAELFNEGELLELGIAEGQVSLFDFDGDGIEDIEFKGANEPAKINIREVYKLGE</sequence>
<dbReference type="AlphaFoldDB" id="A0A0V8EY56"/>
<dbReference type="GO" id="GO:0009007">
    <property type="term" value="F:site-specific DNA-methyltransferase (adenine-specific) activity"/>
    <property type="evidence" value="ECO:0007669"/>
    <property type="project" value="UniProtKB-EC"/>
</dbReference>
<dbReference type="GO" id="GO:0003677">
    <property type="term" value="F:DNA binding"/>
    <property type="evidence" value="ECO:0007669"/>
    <property type="project" value="UniProtKB-KW"/>
</dbReference>
<name>A0A0V8EY56_LACLL</name>
<dbReference type="PATRIC" id="fig|1360.116.peg.2761"/>
<keyword evidence="3" id="KW-0808">Transferase</keyword>
<comment type="catalytic activity">
    <reaction evidence="6">
        <text>a 2'-deoxyadenosine in DNA + S-adenosyl-L-methionine = an N(6)-methyl-2'-deoxyadenosine in DNA + S-adenosyl-L-homocysteine + H(+)</text>
        <dbReference type="Rhea" id="RHEA:15197"/>
        <dbReference type="Rhea" id="RHEA-COMP:12418"/>
        <dbReference type="Rhea" id="RHEA-COMP:12419"/>
        <dbReference type="ChEBI" id="CHEBI:15378"/>
        <dbReference type="ChEBI" id="CHEBI:57856"/>
        <dbReference type="ChEBI" id="CHEBI:59789"/>
        <dbReference type="ChEBI" id="CHEBI:90615"/>
        <dbReference type="ChEBI" id="CHEBI:90616"/>
        <dbReference type="EC" id="2.1.1.72"/>
    </reaction>
</comment>
<dbReference type="GeneID" id="61108895"/>
<dbReference type="GO" id="GO:0032259">
    <property type="term" value="P:methylation"/>
    <property type="evidence" value="ECO:0007669"/>
    <property type="project" value="UniProtKB-KW"/>
</dbReference>
<dbReference type="GO" id="GO:0009307">
    <property type="term" value="P:DNA restriction-modification system"/>
    <property type="evidence" value="ECO:0007669"/>
    <property type="project" value="UniProtKB-KW"/>
</dbReference>
<keyword evidence="2 7" id="KW-0489">Methyltransferase</keyword>
<protein>
    <recommendedName>
        <fullName evidence="1">site-specific DNA-methyltransferase (adenine-specific)</fullName>
        <ecNumber evidence="1">2.1.1.72</ecNumber>
    </recommendedName>
</protein>
<reference evidence="8" key="1">
    <citation type="submission" date="2015-10" db="EMBL/GenBank/DDBJ databases">
        <title>Draft Genome Sequences of 11 Lactococcus lactis subspecies cremoris strains.</title>
        <authorList>
            <person name="Wels M."/>
            <person name="Backus L."/>
            <person name="Boekhorst J."/>
            <person name="Dijkstra A."/>
            <person name="Beerthuizen M."/>
            <person name="Kelly W."/>
            <person name="Siezen R."/>
            <person name="Bachmann H."/>
            <person name="Van Hijum S."/>
        </authorList>
    </citation>
    <scope>NUCLEOTIDE SEQUENCE [LARGE SCALE GENOMIC DNA]</scope>
    <source>
        <strain evidence="8">N42</strain>
    </source>
</reference>
<dbReference type="EMBL" id="LKLW01000001">
    <property type="protein sequence ID" value="KSU30282.1"/>
    <property type="molecule type" value="Genomic_DNA"/>
</dbReference>
<evidence type="ECO:0000256" key="6">
    <source>
        <dbReference type="ARBA" id="ARBA00047942"/>
    </source>
</evidence>
<organism evidence="7 8">
    <name type="scientific">Lactococcus lactis subsp. lactis</name>
    <name type="common">Streptococcus lactis</name>
    <dbReference type="NCBI Taxonomy" id="1360"/>
    <lineage>
        <taxon>Bacteria</taxon>
        <taxon>Bacillati</taxon>
        <taxon>Bacillota</taxon>
        <taxon>Bacilli</taxon>
        <taxon>Lactobacillales</taxon>
        <taxon>Streptococcaceae</taxon>
        <taxon>Lactococcus</taxon>
    </lineage>
</organism>
<evidence type="ECO:0000313" key="8">
    <source>
        <dbReference type="Proteomes" id="UP000052991"/>
    </source>
</evidence>
<dbReference type="PANTHER" id="PTHR33841">
    <property type="entry name" value="DNA METHYLTRANSFERASE YEEA-RELATED"/>
    <property type="match status" value="1"/>
</dbReference>
<dbReference type="SUPFAM" id="SSF53335">
    <property type="entry name" value="S-adenosyl-L-methionine-dependent methyltransferases"/>
    <property type="match status" value="1"/>
</dbReference>
<comment type="caution">
    <text evidence="7">The sequence shown here is derived from an EMBL/GenBank/DDBJ whole genome shotgun (WGS) entry which is preliminary data.</text>
</comment>
<evidence type="ECO:0000256" key="5">
    <source>
        <dbReference type="ARBA" id="ARBA00023125"/>
    </source>
</evidence>
<dbReference type="Proteomes" id="UP000052991">
    <property type="component" value="Unassembled WGS sequence"/>
</dbReference>
<keyword evidence="5" id="KW-0238">DNA-binding</keyword>
<dbReference type="PANTHER" id="PTHR33841:SF6">
    <property type="entry name" value="TYPE II METHYLTRANSFERASE M.HINDII"/>
    <property type="match status" value="1"/>
</dbReference>